<dbReference type="EMBL" id="JAGTJJ010000040">
    <property type="protein sequence ID" value="MDC3986511.1"/>
    <property type="molecule type" value="Genomic_DNA"/>
</dbReference>
<dbReference type="SUPFAM" id="SSF56436">
    <property type="entry name" value="C-type lectin-like"/>
    <property type="match status" value="1"/>
</dbReference>
<sequence length="199" mass="21390">MVRVEGGTLSTRRKAPAAIKTICVDRIEVTVQSYAECVAKGVCQEPGSGKACNWGVPGREQHPINCVDLAGAEKYCKQKGARLPDFNEWEWAAEGRDAATSYPWGNSPPEENACWSGTTKRTSTCPVGSFPSGDSPQGISDLSGNVSEWTTTAFLDMPGTVLLPGGSWWDKDPDALKAIAADHDVPGQKYHSIGFRCVK</sequence>
<dbReference type="Proteomes" id="UP001151081">
    <property type="component" value="Unassembled WGS sequence"/>
</dbReference>
<dbReference type="InterPro" id="IPR016187">
    <property type="entry name" value="CTDL_fold"/>
</dbReference>
<proteinExistence type="predicted"/>
<dbReference type="Gene3D" id="3.90.1580.10">
    <property type="entry name" value="paralog of FGE (formylglycine-generating enzyme)"/>
    <property type="match status" value="1"/>
</dbReference>
<reference evidence="2 3" key="1">
    <citation type="submission" date="2021-04" db="EMBL/GenBank/DDBJ databases">
        <title>Genome analysis of Polyangium sp.</title>
        <authorList>
            <person name="Li Y."/>
            <person name="Wang J."/>
        </authorList>
    </citation>
    <scope>NUCLEOTIDE SEQUENCE [LARGE SCALE GENOMIC DNA]</scope>
    <source>
        <strain evidence="2 3">SDU14</strain>
    </source>
</reference>
<evidence type="ECO:0000313" key="3">
    <source>
        <dbReference type="Proteomes" id="UP001151081"/>
    </source>
</evidence>
<evidence type="ECO:0000313" key="2">
    <source>
        <dbReference type="EMBL" id="MDC3986511.1"/>
    </source>
</evidence>
<comment type="caution">
    <text evidence="2">The sequence shown here is derived from an EMBL/GenBank/DDBJ whole genome shotgun (WGS) entry which is preliminary data.</text>
</comment>
<dbReference type="InterPro" id="IPR042095">
    <property type="entry name" value="SUMF_sf"/>
</dbReference>
<gene>
    <name evidence="2" type="ORF">KEG57_38910</name>
</gene>
<dbReference type="AlphaFoldDB" id="A0A9X4AW88"/>
<dbReference type="GO" id="GO:0120147">
    <property type="term" value="F:formylglycine-generating oxidase activity"/>
    <property type="evidence" value="ECO:0007669"/>
    <property type="project" value="TreeGrafter"/>
</dbReference>
<evidence type="ECO:0000259" key="1">
    <source>
        <dbReference type="Pfam" id="PF03781"/>
    </source>
</evidence>
<protein>
    <submittedName>
        <fullName evidence="2">SUMF1/EgtB/PvdO family nonheme iron enzyme</fullName>
    </submittedName>
</protein>
<keyword evidence="3" id="KW-1185">Reference proteome</keyword>
<dbReference type="PANTHER" id="PTHR23150:SF19">
    <property type="entry name" value="FORMYLGLYCINE-GENERATING ENZYME"/>
    <property type="match status" value="1"/>
</dbReference>
<dbReference type="InterPro" id="IPR005532">
    <property type="entry name" value="SUMF_dom"/>
</dbReference>
<organism evidence="2 3">
    <name type="scientific">Polyangium jinanense</name>
    <dbReference type="NCBI Taxonomy" id="2829994"/>
    <lineage>
        <taxon>Bacteria</taxon>
        <taxon>Pseudomonadati</taxon>
        <taxon>Myxococcota</taxon>
        <taxon>Polyangia</taxon>
        <taxon>Polyangiales</taxon>
        <taxon>Polyangiaceae</taxon>
        <taxon>Polyangium</taxon>
    </lineage>
</organism>
<dbReference type="RefSeq" id="WP_372518271.1">
    <property type="nucleotide sequence ID" value="NZ_JAGTJJ010000040.1"/>
</dbReference>
<dbReference type="PANTHER" id="PTHR23150">
    <property type="entry name" value="SULFATASE MODIFYING FACTOR 1, 2"/>
    <property type="match status" value="1"/>
</dbReference>
<accession>A0A9X4AW88</accession>
<feature type="domain" description="Sulfatase-modifying factor enzyme-like" evidence="1">
    <location>
        <begin position="22"/>
        <end position="199"/>
    </location>
</feature>
<name>A0A9X4AW88_9BACT</name>
<dbReference type="InterPro" id="IPR051043">
    <property type="entry name" value="Sulfatase_Mod_Factor_Kinase"/>
</dbReference>
<dbReference type="Pfam" id="PF03781">
    <property type="entry name" value="FGE-sulfatase"/>
    <property type="match status" value="1"/>
</dbReference>